<protein>
    <submittedName>
        <fullName evidence="1">Uncharacterized protein</fullName>
    </submittedName>
</protein>
<keyword evidence="2" id="KW-1185">Reference proteome</keyword>
<accession>A0A4Y7I9F2</accession>
<dbReference type="Gene3D" id="6.10.250.1190">
    <property type="match status" value="1"/>
</dbReference>
<name>A0A4Y7I9F2_PAPSO</name>
<evidence type="ECO:0000313" key="2">
    <source>
        <dbReference type="Proteomes" id="UP000316621"/>
    </source>
</evidence>
<organism evidence="1 2">
    <name type="scientific">Papaver somniferum</name>
    <name type="common">Opium poppy</name>
    <dbReference type="NCBI Taxonomy" id="3469"/>
    <lineage>
        <taxon>Eukaryota</taxon>
        <taxon>Viridiplantae</taxon>
        <taxon>Streptophyta</taxon>
        <taxon>Embryophyta</taxon>
        <taxon>Tracheophyta</taxon>
        <taxon>Spermatophyta</taxon>
        <taxon>Magnoliopsida</taxon>
        <taxon>Ranunculales</taxon>
        <taxon>Papaveraceae</taxon>
        <taxon>Papaveroideae</taxon>
        <taxon>Papaver</taxon>
    </lineage>
</organism>
<gene>
    <name evidence="1" type="ORF">C5167_037210</name>
</gene>
<dbReference type="AlphaFoldDB" id="A0A4Y7I9F2"/>
<sequence length="69" mass="7550">MLMKDCYLVSILSEMSVNTAMDIYRAHSLAILVSTFHHGKQPSAIDQISAGAEILSAKSRVQWGVDVLT</sequence>
<dbReference type="EMBL" id="CM010715">
    <property type="protein sequence ID" value="RZC44261.1"/>
    <property type="molecule type" value="Genomic_DNA"/>
</dbReference>
<evidence type="ECO:0000313" key="1">
    <source>
        <dbReference type="EMBL" id="RZC44261.1"/>
    </source>
</evidence>
<dbReference type="Gramene" id="RZC44261">
    <property type="protein sequence ID" value="RZC44261"/>
    <property type="gene ID" value="C5167_037210"/>
</dbReference>
<proteinExistence type="predicted"/>
<dbReference type="Proteomes" id="UP000316621">
    <property type="component" value="Chromosome 1"/>
</dbReference>
<reference evidence="1 2" key="1">
    <citation type="journal article" date="2018" name="Science">
        <title>The opium poppy genome and morphinan production.</title>
        <authorList>
            <person name="Guo L."/>
            <person name="Winzer T."/>
            <person name="Yang X."/>
            <person name="Li Y."/>
            <person name="Ning Z."/>
            <person name="He Z."/>
            <person name="Teodor R."/>
            <person name="Lu Y."/>
            <person name="Bowser T.A."/>
            <person name="Graham I.A."/>
            <person name="Ye K."/>
        </authorList>
    </citation>
    <scope>NUCLEOTIDE SEQUENCE [LARGE SCALE GENOMIC DNA]</scope>
    <source>
        <strain evidence="2">cv. HN1</strain>
        <tissue evidence="1">Leaves</tissue>
    </source>
</reference>